<reference evidence="14" key="1">
    <citation type="submission" date="2021-02" db="EMBL/GenBank/DDBJ databases">
        <authorList>
            <person name="Nowell W R."/>
        </authorList>
    </citation>
    <scope>NUCLEOTIDE SEQUENCE</scope>
</reference>
<feature type="coiled-coil region" evidence="7">
    <location>
        <begin position="318"/>
        <end position="352"/>
    </location>
</feature>
<dbReference type="InterPro" id="IPR029430">
    <property type="entry name" value="BBS2_N"/>
</dbReference>
<proteinExistence type="predicted"/>
<accession>A0A814IUK6</accession>
<evidence type="ECO:0000259" key="8">
    <source>
        <dbReference type="Pfam" id="PF14781"/>
    </source>
</evidence>
<keyword evidence="4" id="KW-0969">Cilium</keyword>
<dbReference type="Pfam" id="PF14783">
    <property type="entry name" value="BBS2_Mid"/>
    <property type="match status" value="2"/>
</dbReference>
<evidence type="ECO:0000256" key="1">
    <source>
        <dbReference type="ARBA" id="ARBA00004138"/>
    </source>
</evidence>
<keyword evidence="3" id="KW-0963">Cytoplasm</keyword>
<keyword evidence="6" id="KW-0966">Cell projection</keyword>
<evidence type="ECO:0000259" key="10">
    <source>
        <dbReference type="Pfam" id="PF14783"/>
    </source>
</evidence>
<evidence type="ECO:0008006" key="16">
    <source>
        <dbReference type="Google" id="ProtNLM"/>
    </source>
</evidence>
<keyword evidence="5" id="KW-0206">Cytoskeleton</keyword>
<dbReference type="GO" id="GO:0016020">
    <property type="term" value="C:membrane"/>
    <property type="evidence" value="ECO:0007669"/>
    <property type="project" value="TreeGrafter"/>
</dbReference>
<dbReference type="PANTHER" id="PTHR32465">
    <property type="entry name" value="BARDET-BIEDL SYNDROME 2 PROTEIN"/>
    <property type="match status" value="1"/>
</dbReference>
<dbReference type="Proteomes" id="UP000663845">
    <property type="component" value="Unassembled WGS sequence"/>
</dbReference>
<evidence type="ECO:0000313" key="14">
    <source>
        <dbReference type="EMBL" id="CAF1028690.1"/>
    </source>
</evidence>
<evidence type="ECO:0000256" key="6">
    <source>
        <dbReference type="ARBA" id="ARBA00023273"/>
    </source>
</evidence>
<evidence type="ECO:0000259" key="11">
    <source>
        <dbReference type="Pfam" id="PF23350"/>
    </source>
</evidence>
<dbReference type="InterPro" id="IPR029429">
    <property type="entry name" value="BBS2_Mid"/>
</dbReference>
<evidence type="ECO:0000256" key="4">
    <source>
        <dbReference type="ARBA" id="ARBA00023069"/>
    </source>
</evidence>
<feature type="domain" description="BBS2 hairpin" evidence="13">
    <location>
        <begin position="947"/>
        <end position="1044"/>
    </location>
</feature>
<feature type="domain" description="Ciliary BBSome complex subunit 2 N-terminal" evidence="8">
    <location>
        <begin position="20"/>
        <end position="119"/>
    </location>
</feature>
<dbReference type="GO" id="GO:0034464">
    <property type="term" value="C:BBSome"/>
    <property type="evidence" value="ECO:0007669"/>
    <property type="project" value="InterPro"/>
</dbReference>
<feature type="domain" description="Ciliary BBSome complex subunit 2 middle region" evidence="10">
    <location>
        <begin position="580"/>
        <end position="627"/>
    </location>
</feature>
<dbReference type="InterPro" id="IPR015943">
    <property type="entry name" value="WD40/YVTN_repeat-like_dom_sf"/>
</dbReference>
<protein>
    <recommendedName>
        <fullName evidence="16">Bardet-Biedl syndrome 2 protein homolog</fullName>
    </recommendedName>
</protein>
<feature type="coiled-coil region" evidence="7">
    <location>
        <begin position="680"/>
        <end position="714"/>
    </location>
</feature>
<dbReference type="GO" id="GO:0031514">
    <property type="term" value="C:motile cilium"/>
    <property type="evidence" value="ECO:0007669"/>
    <property type="project" value="TreeGrafter"/>
</dbReference>
<feature type="domain" description="Ciliary BBSome complex subunit 2 middle region" evidence="10">
    <location>
        <begin position="158"/>
        <end position="265"/>
    </location>
</feature>
<evidence type="ECO:0000313" key="15">
    <source>
        <dbReference type="Proteomes" id="UP000663845"/>
    </source>
</evidence>
<keyword evidence="7" id="KW-0175">Coiled coil</keyword>
<dbReference type="SUPFAM" id="SSF50978">
    <property type="entry name" value="WD40 repeat-like"/>
    <property type="match status" value="1"/>
</dbReference>
<dbReference type="Pfam" id="PF23353">
    <property type="entry name" value="BBS2_hp"/>
    <property type="match status" value="1"/>
</dbReference>
<evidence type="ECO:0000259" key="9">
    <source>
        <dbReference type="Pfam" id="PF14782"/>
    </source>
</evidence>
<dbReference type="InterPro" id="IPR029333">
    <property type="entry name" value="BBS2_GAE_dom"/>
</dbReference>
<feature type="domain" description="BBS2 platform" evidence="11">
    <location>
        <begin position="844"/>
        <end position="935"/>
    </location>
</feature>
<dbReference type="Pfam" id="PF23351">
    <property type="entry name" value="BBS2_CtH"/>
    <property type="match status" value="1"/>
</dbReference>
<evidence type="ECO:0000256" key="7">
    <source>
        <dbReference type="SAM" id="Coils"/>
    </source>
</evidence>
<dbReference type="InterPro" id="IPR055379">
    <property type="entry name" value="BBS2_pf_dom"/>
</dbReference>
<dbReference type="InterPro" id="IPR036322">
    <property type="entry name" value="WD40_repeat_dom_sf"/>
</dbReference>
<feature type="domain" description="BBS2 GAE" evidence="9">
    <location>
        <begin position="756"/>
        <end position="841"/>
    </location>
</feature>
<dbReference type="PANTHER" id="PTHR32465:SF0">
    <property type="entry name" value="BARDET-BIEDL SYNDROME 2 PROTEIN"/>
    <property type="match status" value="1"/>
</dbReference>
<gene>
    <name evidence="14" type="ORF">JYZ213_LOCUS17474</name>
</gene>
<dbReference type="GO" id="GO:1905515">
    <property type="term" value="P:non-motile cilium assembly"/>
    <property type="evidence" value="ECO:0007669"/>
    <property type="project" value="InterPro"/>
</dbReference>
<name>A0A814IUK6_9BILA</name>
<dbReference type="Pfam" id="PF23350">
    <property type="entry name" value="BBS2_pf"/>
    <property type="match status" value="2"/>
</dbReference>
<dbReference type="Pfam" id="PF14782">
    <property type="entry name" value="BBS2_GAE"/>
    <property type="match status" value="2"/>
</dbReference>
<dbReference type="InterPro" id="IPR055381">
    <property type="entry name" value="BBS2_CtH_dom"/>
</dbReference>
<comment type="caution">
    <text evidence="14">The sequence shown here is derived from an EMBL/GenBank/DDBJ whole genome shotgun (WGS) entry which is preliminary data.</text>
</comment>
<dbReference type="GO" id="GO:0036064">
    <property type="term" value="C:ciliary basal body"/>
    <property type="evidence" value="ECO:0007669"/>
    <property type="project" value="TreeGrafter"/>
</dbReference>
<evidence type="ECO:0000259" key="12">
    <source>
        <dbReference type="Pfam" id="PF23351"/>
    </source>
</evidence>
<evidence type="ECO:0000256" key="2">
    <source>
        <dbReference type="ARBA" id="ARBA00004245"/>
    </source>
</evidence>
<feature type="domain" description="BBS2 C-terminal helix bundle" evidence="12">
    <location>
        <begin position="1049"/>
        <end position="1074"/>
    </location>
</feature>
<evidence type="ECO:0000256" key="3">
    <source>
        <dbReference type="ARBA" id="ARBA00022490"/>
    </source>
</evidence>
<feature type="domain" description="BBS2 GAE" evidence="9">
    <location>
        <begin position="394"/>
        <end position="479"/>
    </location>
</feature>
<dbReference type="GO" id="GO:0043005">
    <property type="term" value="C:neuron projection"/>
    <property type="evidence" value="ECO:0007669"/>
    <property type="project" value="TreeGrafter"/>
</dbReference>
<evidence type="ECO:0000256" key="5">
    <source>
        <dbReference type="ARBA" id="ARBA00023212"/>
    </source>
</evidence>
<dbReference type="AlphaFoldDB" id="A0A814IUK6"/>
<dbReference type="InterPro" id="IPR055380">
    <property type="entry name" value="BBS2_hp_dom"/>
</dbReference>
<dbReference type="Pfam" id="PF14781">
    <property type="entry name" value="BBS2_N"/>
    <property type="match status" value="1"/>
</dbReference>
<dbReference type="Gene3D" id="2.130.10.10">
    <property type="entry name" value="YVTN repeat-like/Quinoprotein amine dehydrogenase"/>
    <property type="match status" value="1"/>
</dbReference>
<comment type="subcellular location">
    <subcellularLocation>
        <location evidence="1">Cell projection</location>
        <location evidence="1">Cilium</location>
    </subcellularLocation>
    <subcellularLocation>
        <location evidence="2">Cytoplasm</location>
        <location evidence="2">Cytoskeleton</location>
    </subcellularLocation>
</comment>
<feature type="domain" description="BBS2 platform" evidence="11">
    <location>
        <begin position="482"/>
        <end position="573"/>
    </location>
</feature>
<dbReference type="InterPro" id="IPR016616">
    <property type="entry name" value="Bardet-Biedl_syndrome_2_prot"/>
</dbReference>
<dbReference type="EMBL" id="CAJNOG010000164">
    <property type="protein sequence ID" value="CAF1028690.1"/>
    <property type="molecule type" value="Genomic_DNA"/>
</dbReference>
<evidence type="ECO:0000259" key="13">
    <source>
        <dbReference type="Pfam" id="PF23353"/>
    </source>
</evidence>
<sequence>MLVPVFSLQLNNKVFPRTVAVGKFNGKRSCLVGATAGNKVFIHSPQDNNPQAQQLEGNVSLLNVNQVVTSLACGQLDEQLKKDLLVVGTNTNITAYDIDRNVDLFFKETPDGAHAITIGKWGELPEQLAIVGGNCSIHGFNKKSEDVLWTVTGDHVSSLALLDFNGDGYNELVVGSQDYDIRVFREDQLISEMQETETIVSLCPLIGARFGYALANGTVGIYERSNRNWRIKSRSIAIVLQAYDVDGDGVDELVTGWSNGKVDIRSDRNGEVIFKDSLNSSVAGIVKADYRVPGENLLICCSNEGEVRGFKFSEQGVNAAAANLYKDQQEAIRDLAQKKQALLLEHQNIQDAIEKIKKPGNEQNKTVALDPAAEIPANTEIQTILTVEQTRNDSPAHIAIRMKTSNHTIIRVVTLFAEGLFKGECLVVHPAANQVRENIVVPIIPPRDAPVDLHLQIFVGLKSSTLYHVFELARPLPMFSMYLLTENSPEGEPKGFISFTINERIPRVLVWINHHFLLAQEYAPNTPSLFVTFLAVRNNEKLIIKMQNTGQITIRTDDMELAGNIVQSLGKFLNIEVLQTAGIYERSNRNWRIKSRSIAIVLQAYDVDGDGVDELVTGWSNGKVDIRSDRNGEVIFKDSLNSSVAGIVKADYRVPGENLLICCSNEGEVRGFKFSEQGVNAAAANLYKDQQEAIRDLAQKKQALLLEHQNIQDAIEKIKKPGNEQNKTVALDPAAEIPANTEIQTILTVEQTRNDSPAHIAIRMKTSNHTIIRVVTLFAEGLFKGECLVVHPAANQVRENIVVPIIPPRDAPVDLHLQIFVGLKSSTLYHVFELARPLPMFSMYLLTENTPEGEPKGFISFTINERIPRVLVWINHHFLLAQEYAPNTPSLFVTFLAVRNNEKLIIKMQNTGQITIRTDDMELAGNIVQSLGKFLNIEVLQTAGDFPQELETLQKVFSHIEEYQTVRQRISSDMAEHANIIRSFLIRAEDSRLIGDITAMKRHYLDLLNLNRDLINGYKIRCTNHEELMKNLRYLNQMVQKAGNLRIGKFKTITINQCRSAIKTNNAQLLIKSIKTGNV</sequence>
<organism evidence="14 15">
    <name type="scientific">Adineta steineri</name>
    <dbReference type="NCBI Taxonomy" id="433720"/>
    <lineage>
        <taxon>Eukaryota</taxon>
        <taxon>Metazoa</taxon>
        <taxon>Spiralia</taxon>
        <taxon>Gnathifera</taxon>
        <taxon>Rotifera</taxon>
        <taxon>Eurotatoria</taxon>
        <taxon>Bdelloidea</taxon>
        <taxon>Adinetida</taxon>
        <taxon>Adinetidae</taxon>
        <taxon>Adineta</taxon>
    </lineage>
</organism>